<organism evidence="2 3">
    <name type="scientific">Streptomyces dengpaensis</name>
    <dbReference type="NCBI Taxonomy" id="2049881"/>
    <lineage>
        <taxon>Bacteria</taxon>
        <taxon>Bacillati</taxon>
        <taxon>Actinomycetota</taxon>
        <taxon>Actinomycetes</taxon>
        <taxon>Kitasatosporales</taxon>
        <taxon>Streptomycetaceae</taxon>
        <taxon>Streptomyces</taxon>
    </lineage>
</organism>
<evidence type="ECO:0000313" key="3">
    <source>
        <dbReference type="Proteomes" id="UP000238413"/>
    </source>
</evidence>
<name>A0ABN5HUR7_9ACTN</name>
<evidence type="ECO:0000256" key="1">
    <source>
        <dbReference type="SAM" id="MobiDB-lite"/>
    </source>
</evidence>
<feature type="region of interest" description="Disordered" evidence="1">
    <location>
        <begin position="50"/>
        <end position="79"/>
    </location>
</feature>
<protein>
    <submittedName>
        <fullName evidence="2">Uncharacterized protein</fullName>
    </submittedName>
</protein>
<accession>A0ABN5HUR7</accession>
<gene>
    <name evidence="2" type="ORF">C4B68_02590</name>
</gene>
<evidence type="ECO:0000313" key="2">
    <source>
        <dbReference type="EMBL" id="AVH54866.1"/>
    </source>
</evidence>
<sequence length="79" mass="8757">MRAATYSRKNGFSSDLASLMFEDLGRTVRELREQPYPMVRDREAETAFHHCEAPRSPASATQLDPSGLSDAGEAPSKTR</sequence>
<keyword evidence="3" id="KW-1185">Reference proteome</keyword>
<dbReference type="Proteomes" id="UP000238413">
    <property type="component" value="Chromosome"/>
</dbReference>
<dbReference type="EMBL" id="CP026652">
    <property type="protein sequence ID" value="AVH54866.1"/>
    <property type="molecule type" value="Genomic_DNA"/>
</dbReference>
<proteinExistence type="predicted"/>
<reference evidence="2 3" key="1">
    <citation type="submission" date="2018-02" db="EMBL/GenBank/DDBJ databases">
        <title>Complete genome sequence of Streptomyces dengpaensis, the producer of angucyclines.</title>
        <authorList>
            <person name="Yumei L."/>
        </authorList>
    </citation>
    <scope>NUCLEOTIDE SEQUENCE [LARGE SCALE GENOMIC DNA]</scope>
    <source>
        <strain evidence="2 3">XZHG99</strain>
    </source>
</reference>